<accession>A0AAU1M4Z3</accession>
<dbReference type="EMBL" id="CP108170">
    <property type="protein sequence ID" value="WTQ78740.1"/>
    <property type="molecule type" value="Genomic_DNA"/>
</dbReference>
<evidence type="ECO:0000256" key="1">
    <source>
        <dbReference type="SAM" id="Phobius"/>
    </source>
</evidence>
<organism evidence="2">
    <name type="scientific">Streptomyces sp. NBC_00148</name>
    <dbReference type="NCBI Taxonomy" id="2903626"/>
    <lineage>
        <taxon>Bacteria</taxon>
        <taxon>Bacillati</taxon>
        <taxon>Actinomycetota</taxon>
        <taxon>Actinomycetes</taxon>
        <taxon>Kitasatosporales</taxon>
        <taxon>Streptomycetaceae</taxon>
        <taxon>Streptomyces</taxon>
    </lineage>
</organism>
<gene>
    <name evidence="2" type="ORF">OG222_37015</name>
</gene>
<feature type="transmembrane region" description="Helical" evidence="1">
    <location>
        <begin position="58"/>
        <end position="83"/>
    </location>
</feature>
<protein>
    <submittedName>
        <fullName evidence="2">Uncharacterized protein</fullName>
    </submittedName>
</protein>
<dbReference type="AlphaFoldDB" id="A0AAU1M4Z3"/>
<keyword evidence="1" id="KW-0812">Transmembrane</keyword>
<feature type="transmembrane region" description="Helical" evidence="1">
    <location>
        <begin position="32"/>
        <end position="51"/>
    </location>
</feature>
<sequence>MSMTREQLTALFATVLGLLVCAITLHVGGGWADSIAAAFLTYVATVIGLAVKMRISLVAIVTATGRGSIIAGVVVVLLLSSVARSLATVMS</sequence>
<proteinExistence type="predicted"/>
<name>A0AAU1M4Z3_9ACTN</name>
<keyword evidence="2" id="KW-0614">Plasmid</keyword>
<geneLocation type="plasmid" evidence="2">
    <name>unnamed1</name>
</geneLocation>
<evidence type="ECO:0000313" key="2">
    <source>
        <dbReference type="EMBL" id="WTQ78740.1"/>
    </source>
</evidence>
<reference evidence="2" key="1">
    <citation type="submission" date="2022-10" db="EMBL/GenBank/DDBJ databases">
        <title>The complete genomes of actinobacterial strains from the NBC collection.</title>
        <authorList>
            <person name="Joergensen T.S."/>
            <person name="Alvarez Arevalo M."/>
            <person name="Sterndorff E.B."/>
            <person name="Faurdal D."/>
            <person name="Vuksanovic O."/>
            <person name="Mourched A.-S."/>
            <person name="Charusanti P."/>
            <person name="Shaw S."/>
            <person name="Blin K."/>
            <person name="Weber T."/>
        </authorList>
    </citation>
    <scope>NUCLEOTIDE SEQUENCE</scope>
    <source>
        <strain evidence="2">NBC_00148</strain>
        <plasmid evidence="2">unnamed1</plasmid>
    </source>
</reference>
<keyword evidence="1" id="KW-1133">Transmembrane helix</keyword>
<keyword evidence="1" id="KW-0472">Membrane</keyword>